<dbReference type="EMBL" id="JASFZW010000010">
    <property type="protein sequence ID" value="KAK2076338.1"/>
    <property type="molecule type" value="Genomic_DNA"/>
</dbReference>
<gene>
    <name evidence="1" type="ORF">QBZ16_000863</name>
</gene>
<sequence length="166" mass="17649">MASGAVERQYRIRVGKLPFAYRAEPEGRYLYVLDGAVTTYTSGAGPDALGVKAPVPPCIRAVGDSTAVALEVDDRSKGLGLLKISADSVRLQIQGPMVAEGAADTVLGYLRGILGLRMSQLSLEKASDTRRPLLLVRGLSPQDVFDKLNAELQRRSAGALAAKIPE</sequence>
<dbReference type="InterPro" id="IPR053323">
    <property type="entry name" value="UPF0235"/>
</dbReference>
<name>A0AAD9MKG9_PROWI</name>
<comment type="caution">
    <text evidence="1">The sequence shown here is derived from an EMBL/GenBank/DDBJ whole genome shotgun (WGS) entry which is preliminary data.</text>
</comment>
<protein>
    <submittedName>
        <fullName evidence="1">Uncharacterized protein</fullName>
    </submittedName>
</protein>
<dbReference type="PANTHER" id="PTHR47525:SF1">
    <property type="entry name" value="OS07G0295200 PROTEIN"/>
    <property type="match status" value="1"/>
</dbReference>
<organism evidence="1 2">
    <name type="scientific">Prototheca wickerhamii</name>
    <dbReference type="NCBI Taxonomy" id="3111"/>
    <lineage>
        <taxon>Eukaryota</taxon>
        <taxon>Viridiplantae</taxon>
        <taxon>Chlorophyta</taxon>
        <taxon>core chlorophytes</taxon>
        <taxon>Trebouxiophyceae</taxon>
        <taxon>Chlorellales</taxon>
        <taxon>Chlorellaceae</taxon>
        <taxon>Prototheca</taxon>
    </lineage>
</organism>
<dbReference type="PANTHER" id="PTHR47525">
    <property type="entry name" value="OS07G0295200 PROTEIN"/>
    <property type="match status" value="1"/>
</dbReference>
<proteinExistence type="predicted"/>
<reference evidence="1" key="1">
    <citation type="submission" date="2021-01" db="EMBL/GenBank/DDBJ databases">
        <authorList>
            <person name="Eckstrom K.M.E."/>
        </authorList>
    </citation>
    <scope>NUCLEOTIDE SEQUENCE</scope>
    <source>
        <strain evidence="1">UVCC 0001</strain>
    </source>
</reference>
<accession>A0AAD9MKG9</accession>
<dbReference type="AlphaFoldDB" id="A0AAD9MKG9"/>
<evidence type="ECO:0000313" key="1">
    <source>
        <dbReference type="EMBL" id="KAK2076338.1"/>
    </source>
</evidence>
<evidence type="ECO:0000313" key="2">
    <source>
        <dbReference type="Proteomes" id="UP001255856"/>
    </source>
</evidence>
<dbReference type="Proteomes" id="UP001255856">
    <property type="component" value="Unassembled WGS sequence"/>
</dbReference>
<keyword evidence="2" id="KW-1185">Reference proteome</keyword>